<evidence type="ECO:0000256" key="10">
    <source>
        <dbReference type="ARBA" id="ARBA00070152"/>
    </source>
</evidence>
<dbReference type="InterPro" id="IPR004358">
    <property type="entry name" value="Sig_transdc_His_kin-like_C"/>
</dbReference>
<evidence type="ECO:0000256" key="2">
    <source>
        <dbReference type="ARBA" id="ARBA00012438"/>
    </source>
</evidence>
<dbReference type="Pfam" id="PF00512">
    <property type="entry name" value="HisKA"/>
    <property type="match status" value="1"/>
</dbReference>
<name>A0A1I1Q8Q3_9BURK</name>
<dbReference type="SUPFAM" id="SSF47384">
    <property type="entry name" value="Homodimeric domain of signal transducing histidine kinase"/>
    <property type="match status" value="1"/>
</dbReference>
<accession>A0A1I1Q8Q3</accession>
<evidence type="ECO:0000256" key="4">
    <source>
        <dbReference type="ARBA" id="ARBA00022679"/>
    </source>
</evidence>
<feature type="domain" description="PAS" evidence="16">
    <location>
        <begin position="149"/>
        <end position="194"/>
    </location>
</feature>
<dbReference type="Pfam" id="PF08448">
    <property type="entry name" value="PAS_4"/>
    <property type="match status" value="1"/>
</dbReference>
<dbReference type="InterPro" id="IPR003661">
    <property type="entry name" value="HisK_dim/P_dom"/>
</dbReference>
<proteinExistence type="predicted"/>
<dbReference type="NCBIfam" id="TIGR00229">
    <property type="entry name" value="sensory_box"/>
    <property type="match status" value="3"/>
</dbReference>
<dbReference type="InterPro" id="IPR003594">
    <property type="entry name" value="HATPase_dom"/>
</dbReference>
<evidence type="ECO:0000256" key="5">
    <source>
        <dbReference type="ARBA" id="ARBA00022729"/>
    </source>
</evidence>
<evidence type="ECO:0000256" key="6">
    <source>
        <dbReference type="ARBA" id="ARBA00022777"/>
    </source>
</evidence>
<dbReference type="InterPro" id="IPR005467">
    <property type="entry name" value="His_kinase_dom"/>
</dbReference>
<dbReference type="Pfam" id="PF13426">
    <property type="entry name" value="PAS_9"/>
    <property type="match status" value="1"/>
</dbReference>
<dbReference type="InterPro" id="IPR000014">
    <property type="entry name" value="PAS"/>
</dbReference>
<dbReference type="InterPro" id="IPR036890">
    <property type="entry name" value="HATPase_C_sf"/>
</dbReference>
<keyword evidence="5 13" id="KW-0732">Signal</keyword>
<dbReference type="FunFam" id="3.30.565.10:FF:000010">
    <property type="entry name" value="Sensor histidine kinase RcsC"/>
    <property type="match status" value="1"/>
</dbReference>
<feature type="domain" description="Histidine kinase" evidence="14">
    <location>
        <begin position="704"/>
        <end position="925"/>
    </location>
</feature>
<evidence type="ECO:0000256" key="9">
    <source>
        <dbReference type="ARBA" id="ARBA00058004"/>
    </source>
</evidence>
<dbReference type="SMART" id="SM00086">
    <property type="entry name" value="PAC"/>
    <property type="match status" value="3"/>
</dbReference>
<feature type="domain" description="PAS" evidence="16">
    <location>
        <begin position="294"/>
        <end position="364"/>
    </location>
</feature>
<evidence type="ECO:0000256" key="1">
    <source>
        <dbReference type="ARBA" id="ARBA00000085"/>
    </source>
</evidence>
<dbReference type="InterPro" id="IPR013656">
    <property type="entry name" value="PAS_4"/>
</dbReference>
<keyword evidence="7" id="KW-0902">Two-component regulatory system</keyword>
<evidence type="ECO:0000259" key="15">
    <source>
        <dbReference type="PROSITE" id="PS50110"/>
    </source>
</evidence>
<dbReference type="CDD" id="cd00082">
    <property type="entry name" value="HisKA"/>
    <property type="match status" value="1"/>
</dbReference>
<evidence type="ECO:0000256" key="7">
    <source>
        <dbReference type="ARBA" id="ARBA00023012"/>
    </source>
</evidence>
<dbReference type="EMBL" id="FOLD01000017">
    <property type="protein sequence ID" value="SFD14500.1"/>
    <property type="molecule type" value="Genomic_DNA"/>
</dbReference>
<evidence type="ECO:0000259" key="16">
    <source>
        <dbReference type="PROSITE" id="PS50112"/>
    </source>
</evidence>
<keyword evidence="3" id="KW-0597">Phosphoprotein</keyword>
<dbReference type="SUPFAM" id="SSF55785">
    <property type="entry name" value="PYP-like sensor domain (PAS domain)"/>
    <property type="match status" value="4"/>
</dbReference>
<dbReference type="InterPro" id="IPR013767">
    <property type="entry name" value="PAS_fold"/>
</dbReference>
<dbReference type="Proteomes" id="UP000198639">
    <property type="component" value="Unassembled WGS sequence"/>
</dbReference>
<dbReference type="InterPro" id="IPR036097">
    <property type="entry name" value="HisK_dim/P_sf"/>
</dbReference>
<dbReference type="PANTHER" id="PTHR43047:SF64">
    <property type="entry name" value="HISTIDINE KINASE CONTAINING CHEY-HOMOLOGOUS RECEIVER DOMAIN AND PAS DOMAIN-RELATED"/>
    <property type="match status" value="1"/>
</dbReference>
<feature type="domain" description="PAC" evidence="17">
    <location>
        <begin position="634"/>
        <end position="686"/>
    </location>
</feature>
<dbReference type="Pfam" id="PF00989">
    <property type="entry name" value="PAS"/>
    <property type="match status" value="1"/>
</dbReference>
<dbReference type="CDD" id="cd16922">
    <property type="entry name" value="HATPase_EvgS-ArcB-TorS-like"/>
    <property type="match status" value="1"/>
</dbReference>
<dbReference type="SUPFAM" id="SSF55874">
    <property type="entry name" value="ATPase domain of HSP90 chaperone/DNA topoisomerase II/histidine kinase"/>
    <property type="match status" value="1"/>
</dbReference>
<keyword evidence="19" id="KW-1185">Reference proteome</keyword>
<dbReference type="Gene3D" id="3.30.565.10">
    <property type="entry name" value="Histidine kinase-like ATPase, C-terminal domain"/>
    <property type="match status" value="1"/>
</dbReference>
<dbReference type="Pfam" id="PF02518">
    <property type="entry name" value="HATPase_c"/>
    <property type="match status" value="1"/>
</dbReference>
<comment type="function">
    <text evidence="9">Member of the two-component regulatory system BvgS/BvgA. Phosphorylates BvgA via a four-step phosphorelay in response to environmental signals.</text>
</comment>
<evidence type="ECO:0000259" key="17">
    <source>
        <dbReference type="PROSITE" id="PS50113"/>
    </source>
</evidence>
<reference evidence="19" key="1">
    <citation type="submission" date="2016-10" db="EMBL/GenBank/DDBJ databases">
        <authorList>
            <person name="Varghese N."/>
            <person name="Submissions S."/>
        </authorList>
    </citation>
    <scope>NUCLEOTIDE SEQUENCE [LARGE SCALE GENOMIC DNA]</scope>
    <source>
        <strain evidence="19">CGMCC 1.12041</strain>
    </source>
</reference>
<dbReference type="InterPro" id="IPR001610">
    <property type="entry name" value="PAC"/>
</dbReference>
<evidence type="ECO:0000313" key="18">
    <source>
        <dbReference type="EMBL" id="SFD14500.1"/>
    </source>
</evidence>
<dbReference type="STRING" id="1164594.SAMN05216204_11759"/>
<dbReference type="PANTHER" id="PTHR43047">
    <property type="entry name" value="TWO-COMPONENT HISTIDINE PROTEIN KINASE"/>
    <property type="match status" value="1"/>
</dbReference>
<dbReference type="InterPro" id="IPR000700">
    <property type="entry name" value="PAS-assoc_C"/>
</dbReference>
<keyword evidence="12" id="KW-0812">Transmembrane</keyword>
<dbReference type="InterPro" id="IPR013655">
    <property type="entry name" value="PAS_fold_3"/>
</dbReference>
<dbReference type="Pfam" id="PF08447">
    <property type="entry name" value="PAS_3"/>
    <property type="match status" value="1"/>
</dbReference>
<dbReference type="SMART" id="SM00387">
    <property type="entry name" value="HATPase_c"/>
    <property type="match status" value="1"/>
</dbReference>
<dbReference type="InterPro" id="IPR001789">
    <property type="entry name" value="Sig_transdc_resp-reg_receiver"/>
</dbReference>
<feature type="chain" id="PRO_5011658246" description="Virulence sensor protein BvgS" evidence="13">
    <location>
        <begin position="31"/>
        <end position="971"/>
    </location>
</feature>
<dbReference type="PROSITE" id="PS50109">
    <property type="entry name" value="HIS_KIN"/>
    <property type="match status" value="1"/>
</dbReference>
<gene>
    <name evidence="18" type="ORF">SAMN05216204_11759</name>
</gene>
<evidence type="ECO:0000256" key="3">
    <source>
        <dbReference type="ARBA" id="ARBA00022553"/>
    </source>
</evidence>
<dbReference type="EC" id="2.7.13.3" evidence="2"/>
<comment type="caution">
    <text evidence="11">Lacks conserved residue(s) required for the propagation of feature annotation.</text>
</comment>
<dbReference type="PROSITE" id="PS50110">
    <property type="entry name" value="RESPONSE_REGULATORY"/>
    <property type="match status" value="1"/>
</dbReference>
<dbReference type="SMART" id="SM00388">
    <property type="entry name" value="HisKA"/>
    <property type="match status" value="1"/>
</dbReference>
<protein>
    <recommendedName>
        <fullName evidence="10">Virulence sensor protein BvgS</fullName>
        <ecNumber evidence="2">2.7.13.3</ecNumber>
    </recommendedName>
</protein>
<dbReference type="OrthoDB" id="9770795at2"/>
<evidence type="ECO:0000313" key="19">
    <source>
        <dbReference type="Proteomes" id="UP000198639"/>
    </source>
</evidence>
<dbReference type="Gene3D" id="3.30.450.20">
    <property type="entry name" value="PAS domain"/>
    <property type="match status" value="4"/>
</dbReference>
<dbReference type="GO" id="GO:0000155">
    <property type="term" value="F:phosphorelay sensor kinase activity"/>
    <property type="evidence" value="ECO:0007669"/>
    <property type="project" value="InterPro"/>
</dbReference>
<dbReference type="PROSITE" id="PS50113">
    <property type="entry name" value="PAC"/>
    <property type="match status" value="3"/>
</dbReference>
<dbReference type="SMART" id="SM00091">
    <property type="entry name" value="PAS"/>
    <property type="match status" value="4"/>
</dbReference>
<dbReference type="Gene3D" id="1.10.287.130">
    <property type="match status" value="1"/>
</dbReference>
<evidence type="ECO:0000256" key="11">
    <source>
        <dbReference type="PROSITE-ProRule" id="PRU00169"/>
    </source>
</evidence>
<evidence type="ECO:0000256" key="8">
    <source>
        <dbReference type="ARBA" id="ARBA00023026"/>
    </source>
</evidence>
<evidence type="ECO:0000256" key="12">
    <source>
        <dbReference type="SAM" id="Phobius"/>
    </source>
</evidence>
<dbReference type="PROSITE" id="PS50112">
    <property type="entry name" value="PAS"/>
    <property type="match status" value="3"/>
</dbReference>
<feature type="domain" description="PAC" evidence="17">
    <location>
        <begin position="223"/>
        <end position="275"/>
    </location>
</feature>
<dbReference type="PRINTS" id="PR00344">
    <property type="entry name" value="BCTRLSENSOR"/>
</dbReference>
<organism evidence="18 19">
    <name type="scientific">Massilia yuzhufengensis</name>
    <dbReference type="NCBI Taxonomy" id="1164594"/>
    <lineage>
        <taxon>Bacteria</taxon>
        <taxon>Pseudomonadati</taxon>
        <taxon>Pseudomonadota</taxon>
        <taxon>Betaproteobacteria</taxon>
        <taxon>Burkholderiales</taxon>
        <taxon>Oxalobacteraceae</taxon>
        <taxon>Telluria group</taxon>
        <taxon>Massilia</taxon>
    </lineage>
</organism>
<dbReference type="CDD" id="cd00130">
    <property type="entry name" value="PAS"/>
    <property type="match status" value="4"/>
</dbReference>
<feature type="transmembrane region" description="Helical" evidence="12">
    <location>
        <begin position="116"/>
        <end position="137"/>
    </location>
</feature>
<feature type="domain" description="Response regulatory" evidence="15">
    <location>
        <begin position="948"/>
        <end position="971"/>
    </location>
</feature>
<dbReference type="AlphaFoldDB" id="A0A1I1Q8Q3"/>
<dbReference type="InterPro" id="IPR035965">
    <property type="entry name" value="PAS-like_dom_sf"/>
</dbReference>
<feature type="domain" description="PAC" evidence="17">
    <location>
        <begin position="492"/>
        <end position="546"/>
    </location>
</feature>
<feature type="signal peptide" evidence="13">
    <location>
        <begin position="1"/>
        <end position="30"/>
    </location>
</feature>
<keyword evidence="6" id="KW-0418">Kinase</keyword>
<keyword evidence="12" id="KW-1133">Transmembrane helix</keyword>
<keyword evidence="12" id="KW-0472">Membrane</keyword>
<feature type="domain" description="PAS" evidence="16">
    <location>
        <begin position="547"/>
        <end position="593"/>
    </location>
</feature>
<dbReference type="GO" id="GO:0006355">
    <property type="term" value="P:regulation of DNA-templated transcription"/>
    <property type="evidence" value="ECO:0007669"/>
    <property type="project" value="InterPro"/>
</dbReference>
<keyword evidence="8" id="KW-0843">Virulence</keyword>
<comment type="catalytic activity">
    <reaction evidence="1">
        <text>ATP + protein L-histidine = ADP + protein N-phospho-L-histidine.</text>
        <dbReference type="EC" id="2.7.13.3"/>
    </reaction>
</comment>
<evidence type="ECO:0000259" key="14">
    <source>
        <dbReference type="PROSITE" id="PS50109"/>
    </source>
</evidence>
<evidence type="ECO:0000256" key="13">
    <source>
        <dbReference type="SAM" id="SignalP"/>
    </source>
</evidence>
<sequence>MQKSGQRQRSFLVLLPIAAPSLGLAAQAKAAVGWSYAPVVIDEVLATLNLPEDLAWISLRDGASGGAAFYTSPGAEPGDAGLPAAEVRIPMYNRQWVAHLRAKPALVAELHLLSPGLVTGFGALLAALLGGTVFLLAQRRRRARGLRLERAQRAAIVEASDDAIVGIRLDGGISEWNGGAERLFGLAAAQVHGRPLGEVLPAPRWLDEDAAVFASVGAGRRVAPFETQRRHADGSLVDVSVSAAPIHDAGGKLAGLAMTFRDIRAANAARLELQALNASLDRQVRERTDDLDRALRDLRNLVDALPSMIGYWDRDLRNRMANRAYAGLLGVQPEELKGRQLTEVISREDYEFERPLVEAALHGEARSFHRSMPRPGGGPLLHVLAHYLPDVASGVVQGFYVLIHDVSELQAQRAALEAEKREKAGLLATIDAHTIVSTTDRAGIIVAVNQRFCQVSGHDAAALVGRTHRIVNSGVHPPGFWQAVWRRLAAGESWQGEVCNRARDGSLYWIDSIIAPFLDQRGRIDKIIAFSTDITARKVAELELRQALATLESVVKSATQVAIVATTPDGTVTLFNSGAAGLLGHAAGDVIGRANAIGWYREEELAARAAALGVANAAAQAAPELLAGPGLAGSPFDCQLVRADGSLVPVTASVAPILDADDTLLGYIHVAYDIRYRLAQEALLQEAAAAAERANEAKSRFLANMSHEIRTPLNAVIGLAWLLERTALDGEQAAHVANIRAAGGALLAIVNDVLDLSKIEAGEMPLEHLTFSLRDLCSGLEALVGAQARAKGLALRLVPGADLPDALVGDPTRVRQILLNLIANAIKFTEHGEVALSIEPLAAEPGTCRLRFSVTDTGIGIAPEEVERLFLPFAQLDASTTRRFGGTGLGLSIVRNLVDMLGGSIVARSTPGRGSCFTLELPFDAGDPQALAPSLRRGEQARRLVEVRVLLVDDSEINLTVAGRLLELEGR</sequence>
<keyword evidence="4" id="KW-0808">Transferase</keyword>